<dbReference type="SUPFAM" id="SSF47413">
    <property type="entry name" value="lambda repressor-like DNA-binding domains"/>
    <property type="match status" value="1"/>
</dbReference>
<evidence type="ECO:0000256" key="1">
    <source>
        <dbReference type="SAM" id="MobiDB-lite"/>
    </source>
</evidence>
<comment type="caution">
    <text evidence="3">The sequence shown here is derived from an EMBL/GenBank/DDBJ whole genome shotgun (WGS) entry which is preliminary data.</text>
</comment>
<protein>
    <submittedName>
        <fullName evidence="3">Helix-turn-helix transcriptional regulator</fullName>
    </submittedName>
</protein>
<keyword evidence="4" id="KW-1185">Reference proteome</keyword>
<dbReference type="Proteomes" id="UP001500902">
    <property type="component" value="Unassembled WGS sequence"/>
</dbReference>
<dbReference type="PANTHER" id="PTHR35010">
    <property type="entry name" value="BLL4672 PROTEIN-RELATED"/>
    <property type="match status" value="1"/>
</dbReference>
<feature type="region of interest" description="Disordered" evidence="1">
    <location>
        <begin position="1"/>
        <end position="26"/>
    </location>
</feature>
<feature type="domain" description="HTH cro/C1-type" evidence="2">
    <location>
        <begin position="59"/>
        <end position="106"/>
    </location>
</feature>
<dbReference type="Pfam" id="PF17765">
    <property type="entry name" value="MLTR_LBD"/>
    <property type="match status" value="1"/>
</dbReference>
<evidence type="ECO:0000259" key="2">
    <source>
        <dbReference type="PROSITE" id="PS50943"/>
    </source>
</evidence>
<evidence type="ECO:0000313" key="3">
    <source>
        <dbReference type="EMBL" id="GAA3650093.1"/>
    </source>
</evidence>
<dbReference type="PANTHER" id="PTHR35010:SF2">
    <property type="entry name" value="BLL4672 PROTEIN"/>
    <property type="match status" value="1"/>
</dbReference>
<dbReference type="EMBL" id="BAAAZP010000016">
    <property type="protein sequence ID" value="GAA3650093.1"/>
    <property type="molecule type" value="Genomic_DNA"/>
</dbReference>
<gene>
    <name evidence="3" type="ORF">GCM10022224_011040</name>
</gene>
<accession>A0ABP7B6T6</accession>
<sequence length="301" mass="34013">MRESPAKAGTRGTTQAAAPVREDGGMHRDELAEFLRVRRARVTPAEVGLPSGERRRTPGLRRQEIAQLAGMSIDYYIRLEQGRGPHPSRQVLNALARALILDHDERTHLFHLAGQPLDPPRIREDVPQSLLHLISFLEEVPAYVLDARYDIRAWNPLASLLMGNLDAMPPDRRNVIRWVFMAPDLAEHLSDEEKGRFARASVADLRAAAGRYPDDRALHALVAELLALSPEFAELWARHEVQVRREQRKRVIHPIVGVIDAICQVMPVPDREDLRLVLYTTEPGSPSHRALRDLRQLTLSS</sequence>
<dbReference type="InterPro" id="IPR041413">
    <property type="entry name" value="MLTR_LBD"/>
</dbReference>
<dbReference type="CDD" id="cd00093">
    <property type="entry name" value="HTH_XRE"/>
    <property type="match status" value="1"/>
</dbReference>
<dbReference type="PROSITE" id="PS50943">
    <property type="entry name" value="HTH_CROC1"/>
    <property type="match status" value="1"/>
</dbReference>
<reference evidence="4" key="1">
    <citation type="journal article" date="2019" name="Int. J. Syst. Evol. Microbiol.">
        <title>The Global Catalogue of Microorganisms (GCM) 10K type strain sequencing project: providing services to taxonomists for standard genome sequencing and annotation.</title>
        <authorList>
            <consortium name="The Broad Institute Genomics Platform"/>
            <consortium name="The Broad Institute Genome Sequencing Center for Infectious Disease"/>
            <person name="Wu L."/>
            <person name="Ma J."/>
        </authorList>
    </citation>
    <scope>NUCLEOTIDE SEQUENCE [LARGE SCALE GENOMIC DNA]</scope>
    <source>
        <strain evidence="4">JCM 16904</strain>
    </source>
</reference>
<dbReference type="Pfam" id="PF13560">
    <property type="entry name" value="HTH_31"/>
    <property type="match status" value="1"/>
</dbReference>
<dbReference type="Gene3D" id="1.10.260.40">
    <property type="entry name" value="lambda repressor-like DNA-binding domains"/>
    <property type="match status" value="1"/>
</dbReference>
<evidence type="ECO:0000313" key="4">
    <source>
        <dbReference type="Proteomes" id="UP001500902"/>
    </source>
</evidence>
<dbReference type="SMART" id="SM00530">
    <property type="entry name" value="HTH_XRE"/>
    <property type="match status" value="1"/>
</dbReference>
<name>A0ABP7B6T6_9ACTN</name>
<proteinExistence type="predicted"/>
<dbReference type="InterPro" id="IPR010982">
    <property type="entry name" value="Lambda_DNA-bd_dom_sf"/>
</dbReference>
<dbReference type="Gene3D" id="3.30.450.180">
    <property type="match status" value="1"/>
</dbReference>
<dbReference type="InterPro" id="IPR001387">
    <property type="entry name" value="Cro/C1-type_HTH"/>
</dbReference>
<organism evidence="3 4">
    <name type="scientific">Nonomuraea antimicrobica</name>
    <dbReference type="NCBI Taxonomy" id="561173"/>
    <lineage>
        <taxon>Bacteria</taxon>
        <taxon>Bacillati</taxon>
        <taxon>Actinomycetota</taxon>
        <taxon>Actinomycetes</taxon>
        <taxon>Streptosporangiales</taxon>
        <taxon>Streptosporangiaceae</taxon>
        <taxon>Nonomuraea</taxon>
    </lineage>
</organism>